<accession>A0A554VIE1</accession>
<dbReference type="AlphaFoldDB" id="A0A554VIE1"/>
<name>A0A554VIE1_9FLAO</name>
<keyword evidence="2" id="KW-1185">Reference proteome</keyword>
<protein>
    <submittedName>
        <fullName evidence="1">Uncharacterized protein</fullName>
    </submittedName>
</protein>
<sequence>MLYKISRKQFVQRRYETMLNHQIKETLEHHLKTNVSEIFMVEPDDYPMECIVFKTTLNEDNKGTTFSEFIEVSAEDEKSGIAQCYTTPEKLEVMHKLGTPSNDVVVYDLNG</sequence>
<dbReference type="Proteomes" id="UP000318833">
    <property type="component" value="Unassembled WGS sequence"/>
</dbReference>
<reference evidence="1 2" key="1">
    <citation type="submission" date="2019-07" db="EMBL/GenBank/DDBJ databases">
        <title>The draft genome sequence of Aquimarina algiphila M91.</title>
        <authorList>
            <person name="Meng X."/>
        </authorList>
    </citation>
    <scope>NUCLEOTIDE SEQUENCE [LARGE SCALE GENOMIC DNA]</scope>
    <source>
        <strain evidence="1 2">M91</strain>
    </source>
</reference>
<gene>
    <name evidence="1" type="ORF">FOF46_15990</name>
</gene>
<evidence type="ECO:0000313" key="1">
    <source>
        <dbReference type="EMBL" id="TSE07416.1"/>
    </source>
</evidence>
<proteinExistence type="predicted"/>
<comment type="caution">
    <text evidence="1">The sequence shown here is derived from an EMBL/GenBank/DDBJ whole genome shotgun (WGS) entry which is preliminary data.</text>
</comment>
<evidence type="ECO:0000313" key="2">
    <source>
        <dbReference type="Proteomes" id="UP000318833"/>
    </source>
</evidence>
<dbReference type="RefSeq" id="WP_143917146.1">
    <property type="nucleotide sequence ID" value="NZ_CANMXV010000038.1"/>
</dbReference>
<dbReference type="EMBL" id="VLNR01000033">
    <property type="protein sequence ID" value="TSE07416.1"/>
    <property type="molecule type" value="Genomic_DNA"/>
</dbReference>
<organism evidence="1 2">
    <name type="scientific">Aquimarina algiphila</name>
    <dbReference type="NCBI Taxonomy" id="2047982"/>
    <lineage>
        <taxon>Bacteria</taxon>
        <taxon>Pseudomonadati</taxon>
        <taxon>Bacteroidota</taxon>
        <taxon>Flavobacteriia</taxon>
        <taxon>Flavobacteriales</taxon>
        <taxon>Flavobacteriaceae</taxon>
        <taxon>Aquimarina</taxon>
    </lineage>
</organism>